<dbReference type="SUPFAM" id="SSF51971">
    <property type="entry name" value="Nucleotide-binding domain"/>
    <property type="match status" value="1"/>
</dbReference>
<accession>A0A7W6JYI0</accession>
<dbReference type="RefSeq" id="WP_183788949.1">
    <property type="nucleotide sequence ID" value="NZ_JACIDU010000002.1"/>
</dbReference>
<evidence type="ECO:0000256" key="1">
    <source>
        <dbReference type="ARBA" id="ARBA00023002"/>
    </source>
</evidence>
<comment type="caution">
    <text evidence="3">The sequence shown here is derived from an EMBL/GenBank/DDBJ whole genome shotgun (WGS) entry which is preliminary data.</text>
</comment>
<sequence length="393" mass="41473">MSSADNPALPDGQSSLTTDILVIGGGVMGLWAAVEAARSGAEVLLVDAGALGQGASHGVVGALMPHMPDKWNQKKQFQFDALVSLESEVAALEAETGLSAGYRRSGRLVPLPKPHLRDIALRHQADAETVWQAGERRFHWHVLDTPPVENWVRADAGAHGFVFDTLAARAAPRRVTAVLIAWLRMQTNVRILEQARVVHLDPAGMALLGGGRELRFGHAIVAAGHEAFPMLAAMSASPTRPLGQPVKGQSALLKASVDPAFPVIFFGGLYVIPHEDGHVAIGSTSEEAFDDPFACDGQIDLLIAKAASIVPALEGAPVVERWAGLRPKAIGRDPMVGPHPDHPRIIAMAGGFKVSFGLAHLLAKSALAAVKGNVLPVPESFLTASHIALAESR</sequence>
<organism evidence="3 4">
    <name type="scientific">Allorhizobium borbori</name>
    <dbReference type="NCBI Taxonomy" id="485907"/>
    <lineage>
        <taxon>Bacteria</taxon>
        <taxon>Pseudomonadati</taxon>
        <taxon>Pseudomonadota</taxon>
        <taxon>Alphaproteobacteria</taxon>
        <taxon>Hyphomicrobiales</taxon>
        <taxon>Rhizobiaceae</taxon>
        <taxon>Rhizobium/Agrobacterium group</taxon>
        <taxon>Allorhizobium</taxon>
    </lineage>
</organism>
<proteinExistence type="predicted"/>
<dbReference type="Proteomes" id="UP000584824">
    <property type="component" value="Unassembled WGS sequence"/>
</dbReference>
<name>A0A7W6JYI0_9HYPH</name>
<dbReference type="Gene3D" id="3.30.9.10">
    <property type="entry name" value="D-Amino Acid Oxidase, subunit A, domain 2"/>
    <property type="match status" value="1"/>
</dbReference>
<dbReference type="PANTHER" id="PTHR13847">
    <property type="entry name" value="SARCOSINE DEHYDROGENASE-RELATED"/>
    <property type="match status" value="1"/>
</dbReference>
<dbReference type="Pfam" id="PF01266">
    <property type="entry name" value="DAO"/>
    <property type="match status" value="1"/>
</dbReference>
<keyword evidence="4" id="KW-1185">Reference proteome</keyword>
<dbReference type="PANTHER" id="PTHR13847:SF289">
    <property type="entry name" value="GLYCINE OXIDASE"/>
    <property type="match status" value="1"/>
</dbReference>
<evidence type="ECO:0000313" key="4">
    <source>
        <dbReference type="Proteomes" id="UP000584824"/>
    </source>
</evidence>
<dbReference type="AlphaFoldDB" id="A0A7W6JYI0"/>
<dbReference type="InterPro" id="IPR006076">
    <property type="entry name" value="FAD-dep_OxRdtase"/>
</dbReference>
<dbReference type="GO" id="GO:0005737">
    <property type="term" value="C:cytoplasm"/>
    <property type="evidence" value="ECO:0007669"/>
    <property type="project" value="TreeGrafter"/>
</dbReference>
<protein>
    <submittedName>
        <fullName evidence="3">Glycine oxidase</fullName>
        <ecNumber evidence="3">1.4.3.19</ecNumber>
    </submittedName>
</protein>
<dbReference type="SUPFAM" id="SSF54373">
    <property type="entry name" value="FAD-linked reductases, C-terminal domain"/>
    <property type="match status" value="1"/>
</dbReference>
<feature type="domain" description="FAD dependent oxidoreductase" evidence="2">
    <location>
        <begin position="19"/>
        <end position="364"/>
    </location>
</feature>
<dbReference type="GO" id="GO:0043799">
    <property type="term" value="F:glycine oxidase activity"/>
    <property type="evidence" value="ECO:0007669"/>
    <property type="project" value="UniProtKB-EC"/>
</dbReference>
<keyword evidence="1 3" id="KW-0560">Oxidoreductase</keyword>
<reference evidence="3 4" key="1">
    <citation type="submission" date="2020-08" db="EMBL/GenBank/DDBJ databases">
        <title>Genomic Encyclopedia of Type Strains, Phase IV (KMG-IV): sequencing the most valuable type-strain genomes for metagenomic binning, comparative biology and taxonomic classification.</title>
        <authorList>
            <person name="Goeker M."/>
        </authorList>
    </citation>
    <scope>NUCLEOTIDE SEQUENCE [LARGE SCALE GENOMIC DNA]</scope>
    <source>
        <strain evidence="3 4">DSM 26385</strain>
    </source>
</reference>
<dbReference type="Gene3D" id="3.50.50.60">
    <property type="entry name" value="FAD/NAD(P)-binding domain"/>
    <property type="match status" value="1"/>
</dbReference>
<gene>
    <name evidence="3" type="ORF">GGQ66_000437</name>
</gene>
<dbReference type="EMBL" id="JACIDU010000002">
    <property type="protein sequence ID" value="MBB4101909.1"/>
    <property type="molecule type" value="Genomic_DNA"/>
</dbReference>
<evidence type="ECO:0000313" key="3">
    <source>
        <dbReference type="EMBL" id="MBB4101909.1"/>
    </source>
</evidence>
<dbReference type="InterPro" id="IPR036188">
    <property type="entry name" value="FAD/NAD-bd_sf"/>
</dbReference>
<evidence type="ECO:0000259" key="2">
    <source>
        <dbReference type="Pfam" id="PF01266"/>
    </source>
</evidence>
<dbReference type="EC" id="1.4.3.19" evidence="3"/>